<dbReference type="Gene3D" id="1.20.1050.10">
    <property type="match status" value="1"/>
</dbReference>
<dbReference type="Proteomes" id="UP001164746">
    <property type="component" value="Chromosome 10"/>
</dbReference>
<proteinExistence type="inferred from homology"/>
<name>A0ABY7F713_MYAAR</name>
<accession>A0ABY7F713</accession>
<dbReference type="InterPro" id="IPR036249">
    <property type="entry name" value="Thioredoxin-like_sf"/>
</dbReference>
<dbReference type="Pfam" id="PF17172">
    <property type="entry name" value="GST_N_4"/>
    <property type="match status" value="1"/>
</dbReference>
<sequence>METLRGFLQDNGKCFLTVAVVLGSAWFLYKKKTRPSYKPRVCGVDYPRDVVILHALRRDRLAPNLGHFCIKLETYLRINKIPYQFDGTSMPRPKEKVPWIEYNGVTMGDSQLIIQYLEQEFKVNLNAHLTSKERAIAWAIQKWIEEFTYWLNVYTRWVIFNDDMFKIQSTCPKYMKIPMRRKVQSMLHAVGVGRHSKEEVHAMMVNDLKQFSAILGDLKYVMGDRICDVDCAAFGILSQVYWCTPSACPGNALLQGGELRNVTDYMDIIRNEIWPDWGDMISKAT</sequence>
<dbReference type="SFLD" id="SFLDG01180">
    <property type="entry name" value="SUF1"/>
    <property type="match status" value="1"/>
</dbReference>
<dbReference type="SUPFAM" id="SSF47616">
    <property type="entry name" value="GST C-terminal domain-like"/>
    <property type="match status" value="1"/>
</dbReference>
<dbReference type="InterPro" id="IPR033468">
    <property type="entry name" value="Metaxin_GST"/>
</dbReference>
<feature type="domain" description="Thioredoxin-like fold" evidence="3">
    <location>
        <begin position="68"/>
        <end position="160"/>
    </location>
</feature>
<dbReference type="InterPro" id="IPR012336">
    <property type="entry name" value="Thioredoxin-like_fold"/>
</dbReference>
<evidence type="ECO:0000259" key="2">
    <source>
        <dbReference type="Pfam" id="PF17171"/>
    </source>
</evidence>
<comment type="similarity">
    <text evidence="1">Belongs to the FAX family.</text>
</comment>
<evidence type="ECO:0000259" key="3">
    <source>
        <dbReference type="Pfam" id="PF17172"/>
    </source>
</evidence>
<dbReference type="SFLD" id="SFLDS00019">
    <property type="entry name" value="Glutathione_Transferase_(cytos"/>
    <property type="match status" value="1"/>
</dbReference>
<evidence type="ECO:0000313" key="5">
    <source>
        <dbReference type="Proteomes" id="UP001164746"/>
    </source>
</evidence>
<gene>
    <name evidence="4" type="ORF">MAR_032319</name>
</gene>
<dbReference type="SFLD" id="SFLDG01200">
    <property type="entry name" value="SUF1.1"/>
    <property type="match status" value="1"/>
</dbReference>
<reference evidence="4" key="1">
    <citation type="submission" date="2022-11" db="EMBL/GenBank/DDBJ databases">
        <title>Centuries of genome instability and evolution in soft-shell clam transmissible cancer (bioRxiv).</title>
        <authorList>
            <person name="Hart S.F.M."/>
            <person name="Yonemitsu M.A."/>
            <person name="Giersch R.M."/>
            <person name="Beal B.F."/>
            <person name="Arriagada G."/>
            <person name="Davis B.W."/>
            <person name="Ostrander E.A."/>
            <person name="Goff S.P."/>
            <person name="Metzger M.J."/>
        </authorList>
    </citation>
    <scope>NUCLEOTIDE SEQUENCE</scope>
    <source>
        <strain evidence="4">MELC-2E11</strain>
        <tissue evidence="4">Siphon/mantle</tissue>
    </source>
</reference>
<evidence type="ECO:0000256" key="1">
    <source>
        <dbReference type="ARBA" id="ARBA00006475"/>
    </source>
</evidence>
<dbReference type="PANTHER" id="PTHR12289">
    <property type="entry name" value="METAXIN RELATED"/>
    <property type="match status" value="1"/>
</dbReference>
<dbReference type="Pfam" id="PF17171">
    <property type="entry name" value="GST_C_6"/>
    <property type="match status" value="1"/>
</dbReference>
<dbReference type="Gene3D" id="3.40.30.10">
    <property type="entry name" value="Glutaredoxin"/>
    <property type="match status" value="1"/>
</dbReference>
<dbReference type="InterPro" id="IPR050931">
    <property type="entry name" value="Mito_Protein_Transport_Metaxin"/>
</dbReference>
<evidence type="ECO:0000313" key="4">
    <source>
        <dbReference type="EMBL" id="WAR17725.1"/>
    </source>
</evidence>
<feature type="domain" description="Metaxin glutathione S-transferase" evidence="2">
    <location>
        <begin position="206"/>
        <end position="267"/>
    </location>
</feature>
<keyword evidence="5" id="KW-1185">Reference proteome</keyword>
<dbReference type="InterPro" id="IPR036282">
    <property type="entry name" value="Glutathione-S-Trfase_C_sf"/>
</dbReference>
<dbReference type="SUPFAM" id="SSF52833">
    <property type="entry name" value="Thioredoxin-like"/>
    <property type="match status" value="1"/>
</dbReference>
<organism evidence="4 5">
    <name type="scientific">Mya arenaria</name>
    <name type="common">Soft-shell clam</name>
    <dbReference type="NCBI Taxonomy" id="6604"/>
    <lineage>
        <taxon>Eukaryota</taxon>
        <taxon>Metazoa</taxon>
        <taxon>Spiralia</taxon>
        <taxon>Lophotrochozoa</taxon>
        <taxon>Mollusca</taxon>
        <taxon>Bivalvia</taxon>
        <taxon>Autobranchia</taxon>
        <taxon>Heteroconchia</taxon>
        <taxon>Euheterodonta</taxon>
        <taxon>Imparidentia</taxon>
        <taxon>Neoheterodontei</taxon>
        <taxon>Myida</taxon>
        <taxon>Myoidea</taxon>
        <taxon>Myidae</taxon>
        <taxon>Mya</taxon>
    </lineage>
</organism>
<dbReference type="InterPro" id="IPR026928">
    <property type="entry name" value="FAX/IsoI-like"/>
</dbReference>
<dbReference type="EMBL" id="CP111021">
    <property type="protein sequence ID" value="WAR17725.1"/>
    <property type="molecule type" value="Genomic_DNA"/>
</dbReference>
<dbReference type="InterPro" id="IPR040079">
    <property type="entry name" value="Glutathione_S-Trfase"/>
</dbReference>
<dbReference type="PANTHER" id="PTHR12289:SF41">
    <property type="entry name" value="FAILED AXON CONNECTIONS-RELATED"/>
    <property type="match status" value="1"/>
</dbReference>
<protein>
    <submittedName>
        <fullName evidence="4">FAXC-like protein</fullName>
    </submittedName>
</protein>